<accession>A0A0V0RBX7</accession>
<dbReference type="Proteomes" id="UP000054630">
    <property type="component" value="Unassembled WGS sequence"/>
</dbReference>
<organism evidence="1 2">
    <name type="scientific">Trichinella nelsoni</name>
    <dbReference type="NCBI Taxonomy" id="6336"/>
    <lineage>
        <taxon>Eukaryota</taxon>
        <taxon>Metazoa</taxon>
        <taxon>Ecdysozoa</taxon>
        <taxon>Nematoda</taxon>
        <taxon>Enoplea</taxon>
        <taxon>Dorylaimia</taxon>
        <taxon>Trichinellida</taxon>
        <taxon>Trichinellidae</taxon>
        <taxon>Trichinella</taxon>
    </lineage>
</organism>
<proteinExistence type="predicted"/>
<name>A0A0V0RBX7_9BILA</name>
<sequence length="34" mass="3694">MEIGGGDICLFEQSASDTKSTEGLQAVYALQRFK</sequence>
<comment type="caution">
    <text evidence="1">The sequence shown here is derived from an EMBL/GenBank/DDBJ whole genome shotgun (WGS) entry which is preliminary data.</text>
</comment>
<gene>
    <name evidence="1" type="ORF">T07_12248</name>
</gene>
<evidence type="ECO:0000313" key="1">
    <source>
        <dbReference type="EMBL" id="KRX12006.1"/>
    </source>
</evidence>
<evidence type="ECO:0000313" key="2">
    <source>
        <dbReference type="Proteomes" id="UP000054630"/>
    </source>
</evidence>
<reference evidence="1 2" key="1">
    <citation type="submission" date="2015-01" db="EMBL/GenBank/DDBJ databases">
        <title>Evolution of Trichinella species and genotypes.</title>
        <authorList>
            <person name="Korhonen P.K."/>
            <person name="Edoardo P."/>
            <person name="Giuseppe L.R."/>
            <person name="Gasser R.B."/>
        </authorList>
    </citation>
    <scope>NUCLEOTIDE SEQUENCE [LARGE SCALE GENOMIC DNA]</scope>
    <source>
        <strain evidence="1">ISS37</strain>
    </source>
</reference>
<dbReference type="EMBL" id="JYDL01000973">
    <property type="protein sequence ID" value="KRX12006.1"/>
    <property type="molecule type" value="Genomic_DNA"/>
</dbReference>
<keyword evidence="2" id="KW-1185">Reference proteome</keyword>
<protein>
    <submittedName>
        <fullName evidence="1">Uncharacterized protein</fullName>
    </submittedName>
</protein>
<dbReference type="AlphaFoldDB" id="A0A0V0RBX7"/>